<organism evidence="2">
    <name type="scientific">viral metagenome</name>
    <dbReference type="NCBI Taxonomy" id="1070528"/>
    <lineage>
        <taxon>unclassified sequences</taxon>
        <taxon>metagenomes</taxon>
        <taxon>organismal metagenomes</taxon>
    </lineage>
</organism>
<proteinExistence type="predicted"/>
<reference evidence="2" key="1">
    <citation type="journal article" date="2020" name="Nature">
        <title>Giant virus diversity and host interactions through global metagenomics.</title>
        <authorList>
            <person name="Schulz F."/>
            <person name="Roux S."/>
            <person name="Paez-Espino D."/>
            <person name="Jungbluth S."/>
            <person name="Walsh D.A."/>
            <person name="Denef V.J."/>
            <person name="McMahon K.D."/>
            <person name="Konstantinidis K.T."/>
            <person name="Eloe-Fadrosh E.A."/>
            <person name="Kyrpides N.C."/>
            <person name="Woyke T."/>
        </authorList>
    </citation>
    <scope>NUCLEOTIDE SEQUENCE</scope>
    <source>
        <strain evidence="2">GVMAG-S-ERX555967-130</strain>
    </source>
</reference>
<evidence type="ECO:0000256" key="1">
    <source>
        <dbReference type="SAM" id="MobiDB-lite"/>
    </source>
</evidence>
<feature type="region of interest" description="Disordered" evidence="1">
    <location>
        <begin position="76"/>
        <end position="106"/>
    </location>
</feature>
<dbReference type="EMBL" id="MN738786">
    <property type="protein sequence ID" value="QHT36658.1"/>
    <property type="molecule type" value="Genomic_DNA"/>
</dbReference>
<name>A0A6C0F516_9ZZZZ</name>
<accession>A0A6C0F516</accession>
<protein>
    <submittedName>
        <fullName evidence="2">Uncharacterized protein</fullName>
    </submittedName>
</protein>
<dbReference type="AlphaFoldDB" id="A0A6C0F516"/>
<evidence type="ECO:0000313" key="2">
    <source>
        <dbReference type="EMBL" id="QHT36658.1"/>
    </source>
</evidence>
<feature type="compositionally biased region" description="Basic residues" evidence="1">
    <location>
        <begin position="78"/>
        <end position="105"/>
    </location>
</feature>
<sequence>MDLRSMSDKDFVSYRTNFFSEIRDWTPDELAKSDEIIQESNRRLAVKRLQIMIPGGLDEHLPEDILKKIATSAPLRAKGIRTKRKKKRRKRRTKKKTRKNKHLGGVKRNTDMNYQRCEQYRKVNCYDENGNSIPTSLCSKPFIEECDDVYGFQ</sequence>